<dbReference type="Pfam" id="PF14945">
    <property type="entry name" value="LLC1"/>
    <property type="match status" value="1"/>
</dbReference>
<sequence>MDTVGTSSGLRRATLARSRLPGAPCRGEPACPSRAAAAPLGCAQPPAWPHTDGQATLQQNPVQGDKIWREVVEAEQRGRKSCINSVCFIKGKKKEQKPLPDYVPVFSDKFPNSTNQIIGSRMNTELGKTLVNMDYFFSSGRRKKKLEDELLPS</sequence>
<dbReference type="Proteomes" id="UP000694424">
    <property type="component" value="Unplaced"/>
</dbReference>
<evidence type="ECO:0000313" key="1">
    <source>
        <dbReference type="Ensembl" id="ENSAOWP00000021204.1"/>
    </source>
</evidence>
<proteinExistence type="predicted"/>
<dbReference type="Ensembl" id="ENSAOWT00000024010.1">
    <property type="protein sequence ID" value="ENSAOWP00000021204.1"/>
    <property type="gene ID" value="ENSAOWG00000014343.1"/>
</dbReference>
<reference evidence="1" key="1">
    <citation type="submission" date="2025-08" db="UniProtKB">
        <authorList>
            <consortium name="Ensembl"/>
        </authorList>
    </citation>
    <scope>IDENTIFICATION</scope>
</reference>
<evidence type="ECO:0000313" key="2">
    <source>
        <dbReference type="Proteomes" id="UP000694424"/>
    </source>
</evidence>
<dbReference type="AlphaFoldDB" id="A0A8B9Q6G8"/>
<keyword evidence="2" id="KW-1185">Reference proteome</keyword>
<dbReference type="InterPro" id="IPR020339">
    <property type="entry name" value="C20orf85-like"/>
</dbReference>
<name>A0A8B9Q6G8_APTOW</name>
<dbReference type="PANTHER" id="PTHR31909:SF2">
    <property type="entry name" value="RIKEN CDNA 2410004P03 GENE"/>
    <property type="match status" value="1"/>
</dbReference>
<dbReference type="PANTHER" id="PTHR31909">
    <property type="entry name" value="CHROMOSOME 20 ORF85 FAMILY MEMBER"/>
    <property type="match status" value="1"/>
</dbReference>
<organism evidence="1 2">
    <name type="scientific">Apteryx owenii</name>
    <name type="common">Little spotted kiwi</name>
    <dbReference type="NCBI Taxonomy" id="8824"/>
    <lineage>
        <taxon>Eukaryota</taxon>
        <taxon>Metazoa</taxon>
        <taxon>Chordata</taxon>
        <taxon>Craniata</taxon>
        <taxon>Vertebrata</taxon>
        <taxon>Euteleostomi</taxon>
        <taxon>Archelosauria</taxon>
        <taxon>Archosauria</taxon>
        <taxon>Dinosauria</taxon>
        <taxon>Saurischia</taxon>
        <taxon>Theropoda</taxon>
        <taxon>Coelurosauria</taxon>
        <taxon>Aves</taxon>
        <taxon>Palaeognathae</taxon>
        <taxon>Apterygiformes</taxon>
        <taxon>Apterygidae</taxon>
        <taxon>Apteryx</taxon>
    </lineage>
</organism>
<reference evidence="1" key="2">
    <citation type="submission" date="2025-09" db="UniProtKB">
        <authorList>
            <consortium name="Ensembl"/>
        </authorList>
    </citation>
    <scope>IDENTIFICATION</scope>
</reference>
<accession>A0A8B9Q6G8</accession>
<protein>
    <submittedName>
        <fullName evidence="1">Chromosome 2 open reading frame 50</fullName>
    </submittedName>
</protein>